<dbReference type="InterPro" id="IPR011711">
    <property type="entry name" value="GntR_C"/>
</dbReference>
<dbReference type="Pfam" id="PF07729">
    <property type="entry name" value="FCD"/>
    <property type="match status" value="1"/>
</dbReference>
<evidence type="ECO:0000313" key="5">
    <source>
        <dbReference type="EMBL" id="WBO61814.1"/>
    </source>
</evidence>
<dbReference type="PANTHER" id="PTHR43537:SF5">
    <property type="entry name" value="UXU OPERON TRANSCRIPTIONAL REGULATOR"/>
    <property type="match status" value="1"/>
</dbReference>
<dbReference type="SMART" id="SM00895">
    <property type="entry name" value="FCD"/>
    <property type="match status" value="1"/>
</dbReference>
<dbReference type="InterPro" id="IPR036390">
    <property type="entry name" value="WH_DNA-bd_sf"/>
</dbReference>
<dbReference type="InterPro" id="IPR008920">
    <property type="entry name" value="TF_FadR/GntR_C"/>
</dbReference>
<dbReference type="EMBL" id="CP115300">
    <property type="protein sequence ID" value="WBO61814.1"/>
    <property type="molecule type" value="Genomic_DNA"/>
</dbReference>
<dbReference type="PANTHER" id="PTHR43537">
    <property type="entry name" value="TRANSCRIPTIONAL REGULATOR, GNTR FAMILY"/>
    <property type="match status" value="1"/>
</dbReference>
<keyword evidence="3" id="KW-0804">Transcription</keyword>
<dbReference type="Gene3D" id="1.20.120.530">
    <property type="entry name" value="GntR ligand-binding domain-like"/>
    <property type="match status" value="1"/>
</dbReference>
<dbReference type="Gene3D" id="1.10.10.10">
    <property type="entry name" value="Winged helix-like DNA-binding domain superfamily/Winged helix DNA-binding domain"/>
    <property type="match status" value="1"/>
</dbReference>
<evidence type="ECO:0000256" key="2">
    <source>
        <dbReference type="ARBA" id="ARBA00023125"/>
    </source>
</evidence>
<evidence type="ECO:0000259" key="4">
    <source>
        <dbReference type="PROSITE" id="PS50949"/>
    </source>
</evidence>
<dbReference type="SUPFAM" id="SSF46785">
    <property type="entry name" value="Winged helix' DNA-binding domain"/>
    <property type="match status" value="1"/>
</dbReference>
<evidence type="ECO:0000313" key="6">
    <source>
        <dbReference type="Proteomes" id="UP001212326"/>
    </source>
</evidence>
<dbReference type="PROSITE" id="PS50949">
    <property type="entry name" value="HTH_GNTR"/>
    <property type="match status" value="1"/>
</dbReference>
<dbReference type="PRINTS" id="PR00035">
    <property type="entry name" value="HTHGNTR"/>
</dbReference>
<dbReference type="Proteomes" id="UP001212326">
    <property type="component" value="Chromosome"/>
</dbReference>
<dbReference type="RefSeq" id="WP_270079769.1">
    <property type="nucleotide sequence ID" value="NZ_CP115300.1"/>
</dbReference>
<proteinExistence type="predicted"/>
<keyword evidence="6" id="KW-1185">Reference proteome</keyword>
<evidence type="ECO:0000256" key="3">
    <source>
        <dbReference type="ARBA" id="ARBA00023163"/>
    </source>
</evidence>
<name>A0ABY7NVJ8_9ACTN</name>
<keyword evidence="2" id="KW-0238">DNA-binding</keyword>
<protein>
    <submittedName>
        <fullName evidence="5">FadR/GntR family transcriptional regulator</fullName>
    </submittedName>
</protein>
<accession>A0ABY7NVJ8</accession>
<organism evidence="5 6">
    <name type="scientific">Streptomyces camelliae</name>
    <dbReference type="NCBI Taxonomy" id="3004093"/>
    <lineage>
        <taxon>Bacteria</taxon>
        <taxon>Bacillati</taxon>
        <taxon>Actinomycetota</taxon>
        <taxon>Actinomycetes</taxon>
        <taxon>Kitasatosporales</taxon>
        <taxon>Streptomycetaceae</taxon>
        <taxon>Streptomyces</taxon>
    </lineage>
</organism>
<dbReference type="SMART" id="SM00345">
    <property type="entry name" value="HTH_GNTR"/>
    <property type="match status" value="1"/>
</dbReference>
<gene>
    <name evidence="5" type="ORF">O1G22_02630</name>
</gene>
<keyword evidence="1" id="KW-0805">Transcription regulation</keyword>
<reference evidence="5 6" key="1">
    <citation type="submission" date="2022-12" db="EMBL/GenBank/DDBJ databases">
        <authorList>
            <person name="Mo P."/>
        </authorList>
    </citation>
    <scope>NUCLEOTIDE SEQUENCE [LARGE SCALE GENOMIC DNA]</scope>
    <source>
        <strain evidence="5 6">HUAS 2-6</strain>
    </source>
</reference>
<dbReference type="SUPFAM" id="SSF48008">
    <property type="entry name" value="GntR ligand-binding domain-like"/>
    <property type="match status" value="1"/>
</dbReference>
<sequence length="235" mass="26126">MSESLRPLARPRLYEQVVERLREYVTAEGLKAGDRLPPERDLADRLGVSRTSVRQAIVALEVQGLVEVRHGGGTYLLRDRLNAEPLETMIDRRRRLPDVLDARDALETKLAALAALRRTEEDLVAIDAALTAMADAVDRGELAVDEDQRFHAAVTAAAHSTLLADFMAEISLSIAESRTESLRQPGRPARSLEQHRQVAEAIRAGDSEEAARAMHTHIDTVGRVKLLDWQSDRED</sequence>
<dbReference type="InterPro" id="IPR036388">
    <property type="entry name" value="WH-like_DNA-bd_sf"/>
</dbReference>
<dbReference type="CDD" id="cd07377">
    <property type="entry name" value="WHTH_GntR"/>
    <property type="match status" value="1"/>
</dbReference>
<dbReference type="InterPro" id="IPR000524">
    <property type="entry name" value="Tscrpt_reg_HTH_GntR"/>
</dbReference>
<dbReference type="Pfam" id="PF00392">
    <property type="entry name" value="GntR"/>
    <property type="match status" value="1"/>
</dbReference>
<evidence type="ECO:0000256" key="1">
    <source>
        <dbReference type="ARBA" id="ARBA00023015"/>
    </source>
</evidence>
<feature type="domain" description="HTH gntR-type" evidence="4">
    <location>
        <begin position="11"/>
        <end position="79"/>
    </location>
</feature>